<accession>A0A0M0BXB0</accession>
<dbReference type="NCBIfam" id="NF008957">
    <property type="entry name" value="PRK12300.1"/>
    <property type="match status" value="1"/>
</dbReference>
<evidence type="ECO:0000256" key="5">
    <source>
        <dbReference type="ARBA" id="ARBA00022840"/>
    </source>
</evidence>
<sequence length="961" mass="111393">MKSLSQLEEKWRKAWEKAKIFEADPDINRTKCFITFPFSYMNGPLHVGHGFTATRVDAYARFKRMQGYNVLFPWAWHWTGETIAGASERIKNRDITLIRAFREMDGVSEENLKKFVDPVFMAKYYTDDSREVVKRIGYSVDWRREFNTTSLYPTFNKFVEWQTEQLREKDYIIQGTYPVVWCPHDQSPTGDHDRQTGEGVVAEEYTLIKYRMMDGTMLPSATFRPETIYGITNIWINPDAEYVKAKVNGESWIISKTAANKLTDQLKKVEILETFKGRKIIGKEYKSPLSDRKMLILPGWFVNPDNATGVVYSVPAHAPFDWLALRDLQNNTELLKEYDIDLETVKSITPISLISVEGFGEFPAIELVDQLGVKDQYDPKAEEATKTLYKKEFHGGILKEICEEYSGKSVSKVKDTLISNFKERGIADSMYDLPESVVCRCMTPCVVKLLEEQWFIKYSDPEWKQKTKDTLAQATIYPDSARQWFLNIIDWLKEWPCARKSGLGTPLPWSPGWIVETLTDSTVYMAFYTINKLLKQYNITSKQLPPEVFDYIFYGKGNKTELSKQTSIEIQVLDEIRIEFLYWYPVDLRVSAKELLPNHLTFYLFQHTALFPDHLPKGIGVNGMLSIEGKKMSKSKGNFITLKDALNQFGADATRCALLLGGEGMNDPDWRAETVSDIKSKLRSFESLIDNIIENAKQPISGHLEGWLISMLQNKIKIVTESMDTLKTRTALEYALFEIWNDFRWYNRRKETFDSQVLKEALEIWTRLLSPFAPYMCEEIWNKLEKHGFVSISDWPVYDENKVNIKAEETECLIKNVMDDTSNILKATKIIPKEIYYYTAASWKWKVYLTALELSMSGTMSISDLMKTLIADPELKQVAGKVAKFGRRVAEEIKRIPEEMKQRQIFVGMFDETGLMKQAAEFFEREFNIKLHVFNEEKMNLFDPQRKAESAKPYRPAIYIA</sequence>
<dbReference type="InterPro" id="IPR009008">
    <property type="entry name" value="Val/Leu/Ile-tRNA-synth_edit"/>
</dbReference>
<keyword evidence="3 8" id="KW-0436">Ligase</keyword>
<dbReference type="NCBIfam" id="TIGR00395">
    <property type="entry name" value="leuS_arch"/>
    <property type="match status" value="1"/>
</dbReference>
<dbReference type="InterPro" id="IPR002300">
    <property type="entry name" value="aa-tRNA-synth_Ia"/>
</dbReference>
<dbReference type="Pfam" id="PF08264">
    <property type="entry name" value="Anticodon_1"/>
    <property type="match status" value="1"/>
</dbReference>
<evidence type="ECO:0000256" key="4">
    <source>
        <dbReference type="ARBA" id="ARBA00022741"/>
    </source>
</evidence>
<dbReference type="Gene3D" id="3.90.740.10">
    <property type="entry name" value="Valyl/Leucyl/Isoleucyl-tRNA synthetase, editing domain"/>
    <property type="match status" value="1"/>
</dbReference>
<dbReference type="PATRIC" id="fig|1685124.3.peg.433"/>
<evidence type="ECO:0000256" key="8">
    <source>
        <dbReference type="HAMAP-Rule" id="MF_00049"/>
    </source>
</evidence>
<dbReference type="CDD" id="cd07959">
    <property type="entry name" value="Anticodon_Ia_Leu_AEc"/>
    <property type="match status" value="1"/>
</dbReference>
<dbReference type="Gene3D" id="1.10.730.10">
    <property type="entry name" value="Isoleucyl-tRNA Synthetase, Domain 1"/>
    <property type="match status" value="1"/>
</dbReference>
<comment type="caution">
    <text evidence="8">Lacks conserved residue(s) required for the propagation of feature annotation.</text>
</comment>
<evidence type="ECO:0000256" key="6">
    <source>
        <dbReference type="ARBA" id="ARBA00022917"/>
    </source>
</evidence>
<dbReference type="SUPFAM" id="SSF50677">
    <property type="entry name" value="ValRS/IleRS/LeuRS editing domain"/>
    <property type="match status" value="1"/>
</dbReference>
<evidence type="ECO:0000256" key="1">
    <source>
        <dbReference type="ARBA" id="ARBA00005594"/>
    </source>
</evidence>
<evidence type="ECO:0000259" key="10">
    <source>
        <dbReference type="Pfam" id="PF08264"/>
    </source>
</evidence>
<keyword evidence="5 8" id="KW-0067">ATP-binding</keyword>
<dbReference type="Gene3D" id="3.30.2320.20">
    <property type="entry name" value="Class I aminoacyl-tRNA synthetases (RS)"/>
    <property type="match status" value="1"/>
</dbReference>
<evidence type="ECO:0000256" key="2">
    <source>
        <dbReference type="ARBA" id="ARBA00022490"/>
    </source>
</evidence>
<keyword evidence="6 8" id="KW-0648">Protein biosynthesis</keyword>
<protein>
    <recommendedName>
        <fullName evidence="8">Leucine--tRNA ligase</fullName>
        <ecNumber evidence="8">6.1.1.4</ecNumber>
    </recommendedName>
    <alternativeName>
        <fullName evidence="8">Leucyl-tRNA synthetase</fullName>
        <shortName evidence="8">LeuRS</shortName>
    </alternativeName>
</protein>
<evidence type="ECO:0000313" key="12">
    <source>
        <dbReference type="Proteomes" id="UP000037237"/>
    </source>
</evidence>
<comment type="caution">
    <text evidence="11">The sequence shown here is derived from an EMBL/GenBank/DDBJ whole genome shotgun (WGS) entry which is preliminary data.</text>
</comment>
<reference evidence="11 12" key="1">
    <citation type="submission" date="2015-06" db="EMBL/GenBank/DDBJ databases">
        <title>New insights into the roles of widespread benthic archaea in carbon and nitrogen cycling.</title>
        <authorList>
            <person name="Lazar C.S."/>
            <person name="Baker B.J."/>
            <person name="Seitz K.W."/>
            <person name="Hyde A.S."/>
            <person name="Dick G.J."/>
            <person name="Hinrichs K.-U."/>
            <person name="Teske A.P."/>
        </authorList>
    </citation>
    <scope>NUCLEOTIDE SEQUENCE [LARGE SCALE GENOMIC DNA]</scope>
    <source>
        <strain evidence="11">SG8-32-1</strain>
    </source>
</reference>
<evidence type="ECO:0000256" key="3">
    <source>
        <dbReference type="ARBA" id="ARBA00022598"/>
    </source>
</evidence>
<dbReference type="Pfam" id="PF00133">
    <property type="entry name" value="tRNA-synt_1"/>
    <property type="match status" value="1"/>
</dbReference>
<keyword evidence="2 8" id="KW-0963">Cytoplasm</keyword>
<dbReference type="InterPro" id="IPR020791">
    <property type="entry name" value="Leu-tRNA-lgase_arc"/>
</dbReference>
<dbReference type="InterPro" id="IPR013155">
    <property type="entry name" value="M/V/L/I-tRNA-synth_anticd-bd"/>
</dbReference>
<dbReference type="SUPFAM" id="SSF52374">
    <property type="entry name" value="Nucleotidylyl transferase"/>
    <property type="match status" value="1"/>
</dbReference>
<keyword evidence="7 8" id="KW-0030">Aminoacyl-tRNA synthetase</keyword>
<gene>
    <name evidence="8" type="primary">leuS</name>
    <name evidence="11" type="ORF">AC477_02420</name>
</gene>
<dbReference type="InterPro" id="IPR004493">
    <property type="entry name" value="Leu-tRNA-synth_Ia_arc/euk"/>
</dbReference>
<dbReference type="Gene3D" id="3.40.50.620">
    <property type="entry name" value="HUPs"/>
    <property type="match status" value="1"/>
</dbReference>
<keyword evidence="4 8" id="KW-0547">Nucleotide-binding</keyword>
<dbReference type="PANTHER" id="PTHR45794">
    <property type="entry name" value="LEUCYL-TRNA SYNTHETASE"/>
    <property type="match status" value="1"/>
</dbReference>
<dbReference type="InterPro" id="IPR014729">
    <property type="entry name" value="Rossmann-like_a/b/a_fold"/>
</dbReference>
<comment type="catalytic activity">
    <reaction evidence="8">
        <text>tRNA(Leu) + L-leucine + ATP = L-leucyl-tRNA(Leu) + AMP + diphosphate</text>
        <dbReference type="Rhea" id="RHEA:11688"/>
        <dbReference type="Rhea" id="RHEA-COMP:9613"/>
        <dbReference type="Rhea" id="RHEA-COMP:9622"/>
        <dbReference type="ChEBI" id="CHEBI:30616"/>
        <dbReference type="ChEBI" id="CHEBI:33019"/>
        <dbReference type="ChEBI" id="CHEBI:57427"/>
        <dbReference type="ChEBI" id="CHEBI:78442"/>
        <dbReference type="ChEBI" id="CHEBI:78494"/>
        <dbReference type="ChEBI" id="CHEBI:456215"/>
        <dbReference type="EC" id="6.1.1.4"/>
    </reaction>
</comment>
<feature type="domain" description="Aminoacyl-tRNA synthetase class Ia" evidence="9">
    <location>
        <begin position="11"/>
        <end position="661"/>
    </location>
</feature>
<dbReference type="Gene3D" id="1.10.10.720">
    <property type="entry name" value="leucyl-tRNA synthetase"/>
    <property type="match status" value="1"/>
</dbReference>
<feature type="domain" description="Methionyl/Valyl/Leucyl/Isoleucyl-tRNA synthetase anticodon-binding" evidence="10">
    <location>
        <begin position="707"/>
        <end position="828"/>
    </location>
</feature>
<organism evidence="11 12">
    <name type="scientific">miscellaneous Crenarchaeota group-1 archaeon SG8-32-1</name>
    <dbReference type="NCBI Taxonomy" id="1685124"/>
    <lineage>
        <taxon>Archaea</taxon>
        <taxon>Candidatus Bathyarchaeota</taxon>
        <taxon>MCG-1</taxon>
    </lineage>
</organism>
<dbReference type="GO" id="GO:0002161">
    <property type="term" value="F:aminoacyl-tRNA deacylase activity"/>
    <property type="evidence" value="ECO:0007669"/>
    <property type="project" value="InterPro"/>
</dbReference>
<evidence type="ECO:0000259" key="9">
    <source>
        <dbReference type="Pfam" id="PF00133"/>
    </source>
</evidence>
<evidence type="ECO:0000256" key="7">
    <source>
        <dbReference type="ARBA" id="ARBA00023146"/>
    </source>
</evidence>
<dbReference type="HAMAP" id="MF_00049_A">
    <property type="entry name" value="Leu_tRNA_synth_A"/>
    <property type="match status" value="1"/>
</dbReference>
<comment type="subcellular location">
    <subcellularLocation>
        <location evidence="8">Cytoplasm</location>
    </subcellularLocation>
</comment>
<dbReference type="GO" id="GO:0004823">
    <property type="term" value="F:leucine-tRNA ligase activity"/>
    <property type="evidence" value="ECO:0007669"/>
    <property type="project" value="UniProtKB-UniRule"/>
</dbReference>
<dbReference type="EMBL" id="LFWU01000052">
    <property type="protein sequence ID" value="KON32806.1"/>
    <property type="molecule type" value="Genomic_DNA"/>
</dbReference>
<dbReference type="GO" id="GO:0006429">
    <property type="term" value="P:leucyl-tRNA aminoacylation"/>
    <property type="evidence" value="ECO:0007669"/>
    <property type="project" value="UniProtKB-UniRule"/>
</dbReference>
<feature type="short sequence motif" description="'KMSKS' region" evidence="8">
    <location>
        <begin position="631"/>
        <end position="635"/>
    </location>
</feature>
<proteinExistence type="inferred from homology"/>
<dbReference type="GO" id="GO:0005524">
    <property type="term" value="F:ATP binding"/>
    <property type="evidence" value="ECO:0007669"/>
    <property type="project" value="UniProtKB-UniRule"/>
</dbReference>
<comment type="similarity">
    <text evidence="1 8">Belongs to the class-I aminoacyl-tRNA synthetase family.</text>
</comment>
<dbReference type="Proteomes" id="UP000037237">
    <property type="component" value="Unassembled WGS sequence"/>
</dbReference>
<name>A0A0M0BXB0_9ARCH</name>
<dbReference type="InterPro" id="IPR009080">
    <property type="entry name" value="tRNAsynth_Ia_anticodon-bd"/>
</dbReference>
<dbReference type="EC" id="6.1.1.4" evidence="8"/>
<feature type="binding site" evidence="8">
    <location>
        <position position="634"/>
    </location>
    <ligand>
        <name>ATP</name>
        <dbReference type="ChEBI" id="CHEBI:30616"/>
    </ligand>
</feature>
<dbReference type="SUPFAM" id="SSF47323">
    <property type="entry name" value="Anticodon-binding domain of a subclass of class I aminoacyl-tRNA synthetases"/>
    <property type="match status" value="1"/>
</dbReference>
<dbReference type="AlphaFoldDB" id="A0A0M0BXB0"/>
<evidence type="ECO:0000313" key="11">
    <source>
        <dbReference type="EMBL" id="KON32806.1"/>
    </source>
</evidence>
<dbReference type="GO" id="GO:0005737">
    <property type="term" value="C:cytoplasm"/>
    <property type="evidence" value="ECO:0007669"/>
    <property type="project" value="UniProtKB-SubCell"/>
</dbReference>
<dbReference type="PANTHER" id="PTHR45794:SF1">
    <property type="entry name" value="LEUCINE--TRNA LIGASE, CYTOPLASMIC"/>
    <property type="match status" value="1"/>
</dbReference>